<organism evidence="2 3">
    <name type="scientific">Brevibacterium ravenspurgense</name>
    <dbReference type="NCBI Taxonomy" id="479117"/>
    <lineage>
        <taxon>Bacteria</taxon>
        <taxon>Bacillati</taxon>
        <taxon>Actinomycetota</taxon>
        <taxon>Actinomycetes</taxon>
        <taxon>Micrococcales</taxon>
        <taxon>Brevibacteriaceae</taxon>
        <taxon>Brevibacterium</taxon>
    </lineage>
</organism>
<feature type="transmembrane region" description="Helical" evidence="1">
    <location>
        <begin position="6"/>
        <end position="26"/>
    </location>
</feature>
<dbReference type="EMBL" id="LQQC01000002">
    <property type="protein sequence ID" value="KXZ59738.1"/>
    <property type="molecule type" value="Genomic_DNA"/>
</dbReference>
<gene>
    <name evidence="2" type="ORF">Bravens_00210</name>
</gene>
<evidence type="ECO:0000313" key="2">
    <source>
        <dbReference type="EMBL" id="KXZ59738.1"/>
    </source>
</evidence>
<feature type="transmembrane region" description="Helical" evidence="1">
    <location>
        <begin position="110"/>
        <end position="131"/>
    </location>
</feature>
<keyword evidence="1" id="KW-1133">Transmembrane helix</keyword>
<keyword evidence="1" id="KW-0472">Membrane</keyword>
<evidence type="ECO:0000256" key="1">
    <source>
        <dbReference type="SAM" id="Phobius"/>
    </source>
</evidence>
<reference evidence="2 3" key="1">
    <citation type="submission" date="2016-01" db="EMBL/GenBank/DDBJ databases">
        <title>Use of Whole Genome Sequencing to ascertain that Brevibacterium massiliense (Roux, Raoult 2009) is a later heterotypic synonym of Brevibacterium ravenspurgense (Mages 2008).</title>
        <authorList>
            <person name="Bernier A.-M."/>
            <person name="Burdz T."/>
            <person name="Huynh C."/>
            <person name="Pachecho A.L."/>
            <person name="Wiebe D."/>
            <person name="Bonner C."/>
            <person name="Bernard K."/>
        </authorList>
    </citation>
    <scope>NUCLEOTIDE SEQUENCE [LARGE SCALE GENOMIC DNA]</scope>
    <source>
        <strain evidence="2 3">CCUG56047</strain>
    </source>
</reference>
<dbReference type="RefSeq" id="WP_062019530.1">
    <property type="nucleotide sequence ID" value="NZ_LQQC01000002.1"/>
</dbReference>
<sequence>MLELVAALAAGLAASLIGWPVTSLILRAAASRREKPALDIKQEPAVQDAPAIDSPGLLRGGLWIGLLERFTAAVAIALGQPEVLAVIVALKGLGRFPELRASRAAGERFIIGSLASLAVAGVLGEAARFLVRYA</sequence>
<keyword evidence="1" id="KW-0812">Transmembrane</keyword>
<dbReference type="Proteomes" id="UP000243589">
    <property type="component" value="Unassembled WGS sequence"/>
</dbReference>
<protein>
    <submittedName>
        <fullName evidence="2">Uncharacterized protein</fullName>
    </submittedName>
</protein>
<keyword evidence="3" id="KW-1185">Reference proteome</keyword>
<proteinExistence type="predicted"/>
<evidence type="ECO:0000313" key="3">
    <source>
        <dbReference type="Proteomes" id="UP000243589"/>
    </source>
</evidence>
<name>A0A150HD60_9MICO</name>
<dbReference type="PATRIC" id="fig|479117.4.peg.208"/>
<comment type="caution">
    <text evidence="2">The sequence shown here is derived from an EMBL/GenBank/DDBJ whole genome shotgun (WGS) entry which is preliminary data.</text>
</comment>
<dbReference type="AlphaFoldDB" id="A0A150HD60"/>
<accession>A0A150HD60</accession>